<evidence type="ECO:0000259" key="15">
    <source>
        <dbReference type="Pfam" id="PF08544"/>
    </source>
</evidence>
<dbReference type="PIRSF" id="PIRSF000676">
    <property type="entry name" value="Homoser_kin"/>
    <property type="match status" value="1"/>
</dbReference>
<evidence type="ECO:0000256" key="6">
    <source>
        <dbReference type="ARBA" id="ARBA00022679"/>
    </source>
</evidence>
<evidence type="ECO:0000256" key="12">
    <source>
        <dbReference type="ARBA" id="ARBA00049954"/>
    </source>
</evidence>
<keyword evidence="10 13" id="KW-0067">ATP-binding</keyword>
<evidence type="ECO:0000313" key="17">
    <source>
        <dbReference type="Proteomes" id="UP000509222"/>
    </source>
</evidence>
<dbReference type="PROSITE" id="PS00627">
    <property type="entry name" value="GHMP_KINASES_ATP"/>
    <property type="match status" value="1"/>
</dbReference>
<dbReference type="RefSeq" id="WP_176293923.1">
    <property type="nucleotide sequence ID" value="NZ_CP051177.1"/>
</dbReference>
<dbReference type="InterPro" id="IPR020568">
    <property type="entry name" value="Ribosomal_Su5_D2-typ_SF"/>
</dbReference>
<evidence type="ECO:0000256" key="1">
    <source>
        <dbReference type="ARBA" id="ARBA00005015"/>
    </source>
</evidence>
<evidence type="ECO:0000256" key="13">
    <source>
        <dbReference type="HAMAP-Rule" id="MF_00384"/>
    </source>
</evidence>
<comment type="subcellular location">
    <subcellularLocation>
        <location evidence="13">Cytoplasm</location>
    </subcellularLocation>
</comment>
<dbReference type="InterPro" id="IPR036554">
    <property type="entry name" value="GHMP_kinase_C_sf"/>
</dbReference>
<reference evidence="17" key="1">
    <citation type="submission" date="2020-06" db="EMBL/GenBank/DDBJ databases">
        <title>Isolation of Planomicrobium glaciei.</title>
        <authorList>
            <person name="Malisova L."/>
            <person name="Safrankova R."/>
            <person name="Jakubu V."/>
            <person name="Spanelova P."/>
        </authorList>
    </citation>
    <scope>NUCLEOTIDE SEQUENCE [LARGE SCALE GENOMIC DNA]</scope>
    <source>
        <strain evidence="17">NRL-ATB46093</strain>
    </source>
</reference>
<evidence type="ECO:0000256" key="11">
    <source>
        <dbReference type="ARBA" id="ARBA00049375"/>
    </source>
</evidence>
<feature type="domain" description="GHMP kinase C-terminal" evidence="15">
    <location>
        <begin position="204"/>
        <end position="280"/>
    </location>
</feature>
<dbReference type="GO" id="GO:0005737">
    <property type="term" value="C:cytoplasm"/>
    <property type="evidence" value="ECO:0007669"/>
    <property type="project" value="UniProtKB-SubCell"/>
</dbReference>
<dbReference type="InterPro" id="IPR014721">
    <property type="entry name" value="Ribsml_uS5_D2-typ_fold_subgr"/>
</dbReference>
<name>A0A7H8Q794_9BACL</name>
<evidence type="ECO:0000256" key="3">
    <source>
        <dbReference type="ARBA" id="ARBA00012078"/>
    </source>
</evidence>
<dbReference type="Proteomes" id="UP000509222">
    <property type="component" value="Chromosome"/>
</dbReference>
<evidence type="ECO:0000256" key="10">
    <source>
        <dbReference type="ARBA" id="ARBA00022840"/>
    </source>
</evidence>
<dbReference type="SUPFAM" id="SSF54211">
    <property type="entry name" value="Ribosomal protein S5 domain 2-like"/>
    <property type="match status" value="1"/>
</dbReference>
<dbReference type="PANTHER" id="PTHR20861">
    <property type="entry name" value="HOMOSERINE/4-DIPHOSPHOCYTIDYL-2-C-METHYL-D-ERYTHRITOL KINASE"/>
    <property type="match status" value="1"/>
</dbReference>
<dbReference type="Gene3D" id="3.30.70.890">
    <property type="entry name" value="GHMP kinase, C-terminal domain"/>
    <property type="match status" value="1"/>
</dbReference>
<dbReference type="EC" id="2.7.1.39" evidence="3 13"/>
<dbReference type="InterPro" id="IPR013750">
    <property type="entry name" value="GHMP_kinase_C_dom"/>
</dbReference>
<evidence type="ECO:0000259" key="14">
    <source>
        <dbReference type="Pfam" id="PF00288"/>
    </source>
</evidence>
<evidence type="ECO:0000256" key="4">
    <source>
        <dbReference type="ARBA" id="ARBA00017858"/>
    </source>
</evidence>
<evidence type="ECO:0000313" key="16">
    <source>
        <dbReference type="EMBL" id="QKX49372.1"/>
    </source>
</evidence>
<dbReference type="InterPro" id="IPR000870">
    <property type="entry name" value="Homoserine_kinase"/>
</dbReference>
<dbReference type="PANTHER" id="PTHR20861:SF1">
    <property type="entry name" value="HOMOSERINE KINASE"/>
    <property type="match status" value="1"/>
</dbReference>
<dbReference type="GO" id="GO:0004413">
    <property type="term" value="F:homoserine kinase activity"/>
    <property type="evidence" value="ECO:0007669"/>
    <property type="project" value="UniProtKB-UniRule"/>
</dbReference>
<comment type="similarity">
    <text evidence="2 13">Belongs to the GHMP kinase family. Homoserine kinase subfamily.</text>
</comment>
<dbReference type="Gene3D" id="3.30.230.10">
    <property type="match status" value="1"/>
</dbReference>
<dbReference type="InterPro" id="IPR006204">
    <property type="entry name" value="GHMP_kinase_N_dom"/>
</dbReference>
<keyword evidence="7 13" id="KW-0791">Threonine biosynthesis</keyword>
<dbReference type="Pfam" id="PF00288">
    <property type="entry name" value="GHMP_kinases_N"/>
    <property type="match status" value="1"/>
</dbReference>
<keyword evidence="5 13" id="KW-0028">Amino-acid biosynthesis</keyword>
<evidence type="ECO:0000256" key="5">
    <source>
        <dbReference type="ARBA" id="ARBA00022605"/>
    </source>
</evidence>
<dbReference type="HAMAP" id="MF_00384">
    <property type="entry name" value="Homoser_kinase"/>
    <property type="match status" value="1"/>
</dbReference>
<dbReference type="UniPathway" id="UPA00050">
    <property type="reaction ID" value="UER00064"/>
</dbReference>
<keyword evidence="9 13" id="KW-0418">Kinase</keyword>
<dbReference type="GO" id="GO:0005524">
    <property type="term" value="F:ATP binding"/>
    <property type="evidence" value="ECO:0007669"/>
    <property type="project" value="UniProtKB-UniRule"/>
</dbReference>
<dbReference type="PRINTS" id="PR00958">
    <property type="entry name" value="HOMSERKINASE"/>
</dbReference>
<protein>
    <recommendedName>
        <fullName evidence="4 13">Homoserine kinase</fullName>
        <shortName evidence="13">HK</shortName>
        <shortName evidence="13">HSK</shortName>
        <ecNumber evidence="3 13">2.7.1.39</ecNumber>
    </recommendedName>
</protein>
<evidence type="ECO:0000256" key="8">
    <source>
        <dbReference type="ARBA" id="ARBA00022741"/>
    </source>
</evidence>
<comment type="catalytic activity">
    <reaction evidence="11 13">
        <text>L-homoserine + ATP = O-phospho-L-homoserine + ADP + H(+)</text>
        <dbReference type="Rhea" id="RHEA:13985"/>
        <dbReference type="ChEBI" id="CHEBI:15378"/>
        <dbReference type="ChEBI" id="CHEBI:30616"/>
        <dbReference type="ChEBI" id="CHEBI:57476"/>
        <dbReference type="ChEBI" id="CHEBI:57590"/>
        <dbReference type="ChEBI" id="CHEBI:456216"/>
        <dbReference type="EC" id="2.7.1.39"/>
    </reaction>
</comment>
<accession>A0A7H8Q794</accession>
<gene>
    <name evidence="13" type="primary">thrB</name>
    <name evidence="16" type="ORF">HF394_01600</name>
</gene>
<dbReference type="GO" id="GO:0009088">
    <property type="term" value="P:threonine biosynthetic process"/>
    <property type="evidence" value="ECO:0007669"/>
    <property type="project" value="UniProtKB-UniRule"/>
</dbReference>
<evidence type="ECO:0000256" key="2">
    <source>
        <dbReference type="ARBA" id="ARBA00007370"/>
    </source>
</evidence>
<dbReference type="InterPro" id="IPR006203">
    <property type="entry name" value="GHMP_knse_ATP-bd_CS"/>
</dbReference>
<keyword evidence="8 13" id="KW-0547">Nucleotide-binding</keyword>
<keyword evidence="6 13" id="KW-0808">Transferase</keyword>
<dbReference type="EMBL" id="CP051177">
    <property type="protein sequence ID" value="QKX49372.1"/>
    <property type="molecule type" value="Genomic_DNA"/>
</dbReference>
<evidence type="ECO:0000256" key="9">
    <source>
        <dbReference type="ARBA" id="ARBA00022777"/>
    </source>
</evidence>
<keyword evidence="17" id="KW-1185">Reference proteome</keyword>
<dbReference type="AlphaFoldDB" id="A0A7H8Q794"/>
<feature type="domain" description="GHMP kinase N-terminal" evidence="14">
    <location>
        <begin position="60"/>
        <end position="142"/>
    </location>
</feature>
<organism evidence="16 17">
    <name type="scientific">Planococcus glaciei</name>
    <dbReference type="NCBI Taxonomy" id="459472"/>
    <lineage>
        <taxon>Bacteria</taxon>
        <taxon>Bacillati</taxon>
        <taxon>Bacillota</taxon>
        <taxon>Bacilli</taxon>
        <taxon>Bacillales</taxon>
        <taxon>Caryophanaceae</taxon>
        <taxon>Planococcus</taxon>
    </lineage>
</organism>
<dbReference type="Pfam" id="PF08544">
    <property type="entry name" value="GHMP_kinases_C"/>
    <property type="match status" value="1"/>
</dbReference>
<comment type="function">
    <text evidence="12 13">Catalyzes the ATP-dependent phosphorylation of L-homoserine to L-homoserine phosphate.</text>
</comment>
<feature type="binding site" evidence="13">
    <location>
        <begin position="89"/>
        <end position="99"/>
    </location>
    <ligand>
        <name>ATP</name>
        <dbReference type="ChEBI" id="CHEBI:30616"/>
    </ligand>
</feature>
<dbReference type="NCBIfam" id="TIGR00191">
    <property type="entry name" value="thrB"/>
    <property type="match status" value="1"/>
</dbReference>
<evidence type="ECO:0000256" key="7">
    <source>
        <dbReference type="ARBA" id="ARBA00022697"/>
    </source>
</evidence>
<proteinExistence type="inferred from homology"/>
<sequence length="301" mass="32409">MKWKDFTVTVPASTANLGPGFDSIGLALDLHLSIHVSQASEWTVRYNEESYQHLSGSSDNLIIAAAKKTAAAYGRELPPAKLEIDTDIPLSRGLGSSASAIAGGIEIADRLLGLNMPLKEKVEIGTEMEGHPDNISASILGGLTISYADGEELSIVHVPEVEIGVLILVPPTEFLTTESRGLLPEEVLHKTAVRGSMAANVLSAALATGDWNTAGRMMERDEFHEPFRKSRFPDFDIIRQACRDHGAYGSAISGAGPSLFIAAEKGKEEEIRQMLSERFPHYDCLLTKPSTAGIKAVQTVQ</sequence>
<comment type="pathway">
    <text evidence="1 13">Amino-acid biosynthesis; L-threonine biosynthesis; L-threonine from L-aspartate: step 4/5.</text>
</comment>
<dbReference type="SUPFAM" id="SSF55060">
    <property type="entry name" value="GHMP Kinase, C-terminal domain"/>
    <property type="match status" value="1"/>
</dbReference>
<keyword evidence="13" id="KW-0963">Cytoplasm</keyword>